<gene>
    <name evidence="1" type="ORF">FGO68_gene653</name>
</gene>
<comment type="caution">
    <text evidence="1">The sequence shown here is derived from an EMBL/GenBank/DDBJ whole genome shotgun (WGS) entry which is preliminary data.</text>
</comment>
<dbReference type="AlphaFoldDB" id="A0A8J8NQD9"/>
<name>A0A8J8NQD9_HALGN</name>
<dbReference type="EMBL" id="RRYP01010034">
    <property type="protein sequence ID" value="TNV78660.1"/>
    <property type="molecule type" value="Genomic_DNA"/>
</dbReference>
<protein>
    <submittedName>
        <fullName evidence="1">Uncharacterized protein</fullName>
    </submittedName>
</protein>
<proteinExistence type="predicted"/>
<keyword evidence="2" id="KW-1185">Reference proteome</keyword>
<accession>A0A8J8NQD9</accession>
<evidence type="ECO:0000313" key="1">
    <source>
        <dbReference type="EMBL" id="TNV78660.1"/>
    </source>
</evidence>
<sequence>MQYELCTECIAQTPVGKGEVVCKEVPEDAVELEGPDEENQRDYKDIEKGQAVMADSKLSLLHGQEEYEKLDELAKDEEVQEELGQSNEGVADEDYHRRVSIEALPHFDIIVNKVLHGYFNDQKPNKHSQLVSPLCFNSILVLLERQTIQYYPNWFHLQNKVVECGRNETRLH</sequence>
<organism evidence="1 2">
    <name type="scientific">Halteria grandinella</name>
    <dbReference type="NCBI Taxonomy" id="5974"/>
    <lineage>
        <taxon>Eukaryota</taxon>
        <taxon>Sar</taxon>
        <taxon>Alveolata</taxon>
        <taxon>Ciliophora</taxon>
        <taxon>Intramacronucleata</taxon>
        <taxon>Spirotrichea</taxon>
        <taxon>Stichotrichia</taxon>
        <taxon>Sporadotrichida</taxon>
        <taxon>Halteriidae</taxon>
        <taxon>Halteria</taxon>
    </lineage>
</organism>
<reference evidence="1" key="1">
    <citation type="submission" date="2019-06" db="EMBL/GenBank/DDBJ databases">
        <authorList>
            <person name="Zheng W."/>
        </authorList>
    </citation>
    <scope>NUCLEOTIDE SEQUENCE</scope>
    <source>
        <strain evidence="1">QDHG01</strain>
    </source>
</reference>
<dbReference type="Proteomes" id="UP000785679">
    <property type="component" value="Unassembled WGS sequence"/>
</dbReference>
<evidence type="ECO:0000313" key="2">
    <source>
        <dbReference type="Proteomes" id="UP000785679"/>
    </source>
</evidence>